<dbReference type="InterPro" id="IPR050121">
    <property type="entry name" value="Cytochrome_P450_monoxygenase"/>
</dbReference>
<dbReference type="PANTHER" id="PTHR24305:SF166">
    <property type="entry name" value="CYTOCHROME P450 12A4, MITOCHONDRIAL-RELATED"/>
    <property type="match status" value="1"/>
</dbReference>
<keyword evidence="6" id="KW-0560">Oxidoreductase</keyword>
<evidence type="ECO:0000256" key="2">
    <source>
        <dbReference type="ARBA" id="ARBA00005179"/>
    </source>
</evidence>
<dbReference type="OrthoDB" id="1470350at2759"/>
<keyword evidence="4 9" id="KW-0349">Heme</keyword>
<feature type="compositionally biased region" description="Polar residues" evidence="10">
    <location>
        <begin position="569"/>
        <end position="578"/>
    </location>
</feature>
<dbReference type="Pfam" id="PF00067">
    <property type="entry name" value="p450"/>
    <property type="match status" value="1"/>
</dbReference>
<evidence type="ECO:0000313" key="11">
    <source>
        <dbReference type="EMBL" id="RPD54891.1"/>
    </source>
</evidence>
<dbReference type="InterPro" id="IPR001128">
    <property type="entry name" value="Cyt_P450"/>
</dbReference>
<evidence type="ECO:0000256" key="9">
    <source>
        <dbReference type="PIRSR" id="PIRSR602401-1"/>
    </source>
</evidence>
<dbReference type="STRING" id="1328759.A0A5C2RUI5"/>
<feature type="binding site" description="axial binding residue" evidence="9">
    <location>
        <position position="507"/>
    </location>
    <ligand>
        <name>heme</name>
        <dbReference type="ChEBI" id="CHEBI:30413"/>
    </ligand>
    <ligandPart>
        <name>Fe</name>
        <dbReference type="ChEBI" id="CHEBI:18248"/>
    </ligandPart>
</feature>
<evidence type="ECO:0000313" key="12">
    <source>
        <dbReference type="Proteomes" id="UP000313359"/>
    </source>
</evidence>
<feature type="region of interest" description="Disordered" evidence="10">
    <location>
        <begin position="565"/>
        <end position="584"/>
    </location>
</feature>
<dbReference type="PRINTS" id="PR00385">
    <property type="entry name" value="P450"/>
</dbReference>
<dbReference type="GO" id="GO:0004497">
    <property type="term" value="F:monooxygenase activity"/>
    <property type="evidence" value="ECO:0007669"/>
    <property type="project" value="UniProtKB-KW"/>
</dbReference>
<dbReference type="GO" id="GO:0016705">
    <property type="term" value="F:oxidoreductase activity, acting on paired donors, with incorporation or reduction of molecular oxygen"/>
    <property type="evidence" value="ECO:0007669"/>
    <property type="project" value="InterPro"/>
</dbReference>
<keyword evidence="8" id="KW-0503">Monooxygenase</keyword>
<dbReference type="Gene3D" id="1.10.630.10">
    <property type="entry name" value="Cytochrome P450"/>
    <property type="match status" value="1"/>
</dbReference>
<reference evidence="11" key="1">
    <citation type="journal article" date="2018" name="Genome Biol. Evol.">
        <title>Genomics and development of Lentinus tigrinus, a white-rot wood-decaying mushroom with dimorphic fruiting bodies.</title>
        <authorList>
            <person name="Wu B."/>
            <person name="Xu Z."/>
            <person name="Knudson A."/>
            <person name="Carlson A."/>
            <person name="Chen N."/>
            <person name="Kovaka S."/>
            <person name="LaButti K."/>
            <person name="Lipzen A."/>
            <person name="Pennachio C."/>
            <person name="Riley R."/>
            <person name="Schakwitz W."/>
            <person name="Umezawa K."/>
            <person name="Ohm R.A."/>
            <person name="Grigoriev I.V."/>
            <person name="Nagy L.G."/>
            <person name="Gibbons J."/>
            <person name="Hibbett D."/>
        </authorList>
    </citation>
    <scope>NUCLEOTIDE SEQUENCE [LARGE SCALE GENOMIC DNA]</scope>
    <source>
        <strain evidence="11">ALCF2SS1-6</strain>
    </source>
</reference>
<dbReference type="GO" id="GO:0020037">
    <property type="term" value="F:heme binding"/>
    <property type="evidence" value="ECO:0007669"/>
    <property type="project" value="InterPro"/>
</dbReference>
<dbReference type="EMBL" id="ML122300">
    <property type="protein sequence ID" value="RPD54891.1"/>
    <property type="molecule type" value="Genomic_DNA"/>
</dbReference>
<evidence type="ECO:0000256" key="8">
    <source>
        <dbReference type="ARBA" id="ARBA00023033"/>
    </source>
</evidence>
<gene>
    <name evidence="11" type="ORF">L227DRAFT_615733</name>
</gene>
<evidence type="ECO:0000256" key="7">
    <source>
        <dbReference type="ARBA" id="ARBA00023004"/>
    </source>
</evidence>
<dbReference type="Proteomes" id="UP000313359">
    <property type="component" value="Unassembled WGS sequence"/>
</dbReference>
<dbReference type="GO" id="GO:0005506">
    <property type="term" value="F:iron ion binding"/>
    <property type="evidence" value="ECO:0007669"/>
    <property type="project" value="InterPro"/>
</dbReference>
<dbReference type="InterPro" id="IPR036396">
    <property type="entry name" value="Cyt_P450_sf"/>
</dbReference>
<dbReference type="PANTHER" id="PTHR24305">
    <property type="entry name" value="CYTOCHROME P450"/>
    <property type="match status" value="1"/>
</dbReference>
<name>A0A5C2RUI5_9APHY</name>
<dbReference type="AlphaFoldDB" id="A0A5C2RUI5"/>
<accession>A0A5C2RUI5</accession>
<dbReference type="PRINTS" id="PR00463">
    <property type="entry name" value="EP450I"/>
</dbReference>
<dbReference type="SUPFAM" id="SSF48264">
    <property type="entry name" value="Cytochrome P450"/>
    <property type="match status" value="1"/>
</dbReference>
<proteinExistence type="inferred from homology"/>
<keyword evidence="12" id="KW-1185">Reference proteome</keyword>
<sequence length="584" mass="65249">MDTKKIHPVAVNFAAPFRMSGSITQAAVICTISWILWKYFRQVVIKSPLDNIPGPPTGSFLYGNLRQILNKDGWDFVQHLTDTYPEVARLSGPLGHRMLYVFDPTALHTIVVKEQYVFEEAKWFIKFNRLRFGPGLLATVGDHHRRQRKMLNPVFSINHMRHMIPIFDDIGNKLQKAIEDRVSASTEPVELDMLAWMSRTALELIGQAGLGYSFDPLVADSMDEFAGAVKSFGPTLVSINHLRRLLPYLPDIGTPAFREKLVDLFPNESVRRTKALSDIMYRRSVEIYREKVRALELGDEAVTKQVGEGKDIMSILLRANMAAADEDKLPQNELIAQISTFIFAAMDTTSNALAMTLLLLGDHPAVQEKLRKEILEACDGDSDESGRLDYDRLVNLPYLDAVCRETLRLHSPVTHVFRETVKDAVVPLSQPIRGVDGQMVHELVIPKDTTIVIGILSANRNKAVWGEDAMEWKPERWLAPLPESVTDAKVPGVYSNLMTFMGGGRACIGFKFSQLEMKIVICVLLSKFTLAPSGKKITWNLSNVRFPTVVGSTKASMPMKIGRYRPSESPVNKQSGLTAANVGG</sequence>
<dbReference type="CDD" id="cd11069">
    <property type="entry name" value="CYP_FUM15-like"/>
    <property type="match status" value="1"/>
</dbReference>
<keyword evidence="7 9" id="KW-0408">Iron</keyword>
<comment type="similarity">
    <text evidence="3">Belongs to the cytochrome P450 family.</text>
</comment>
<evidence type="ECO:0000256" key="10">
    <source>
        <dbReference type="SAM" id="MobiDB-lite"/>
    </source>
</evidence>
<evidence type="ECO:0000256" key="6">
    <source>
        <dbReference type="ARBA" id="ARBA00023002"/>
    </source>
</evidence>
<comment type="cofactor">
    <cofactor evidence="1 9">
        <name>heme</name>
        <dbReference type="ChEBI" id="CHEBI:30413"/>
    </cofactor>
</comment>
<evidence type="ECO:0000256" key="1">
    <source>
        <dbReference type="ARBA" id="ARBA00001971"/>
    </source>
</evidence>
<evidence type="ECO:0000256" key="3">
    <source>
        <dbReference type="ARBA" id="ARBA00010617"/>
    </source>
</evidence>
<comment type="pathway">
    <text evidence="2">Secondary metabolite biosynthesis.</text>
</comment>
<protein>
    <submittedName>
        <fullName evidence="11">Cytochrome P450</fullName>
    </submittedName>
</protein>
<evidence type="ECO:0000256" key="4">
    <source>
        <dbReference type="ARBA" id="ARBA00022617"/>
    </source>
</evidence>
<organism evidence="11 12">
    <name type="scientific">Lentinus tigrinus ALCF2SS1-6</name>
    <dbReference type="NCBI Taxonomy" id="1328759"/>
    <lineage>
        <taxon>Eukaryota</taxon>
        <taxon>Fungi</taxon>
        <taxon>Dikarya</taxon>
        <taxon>Basidiomycota</taxon>
        <taxon>Agaricomycotina</taxon>
        <taxon>Agaricomycetes</taxon>
        <taxon>Polyporales</taxon>
        <taxon>Polyporaceae</taxon>
        <taxon>Lentinus</taxon>
    </lineage>
</organism>
<evidence type="ECO:0000256" key="5">
    <source>
        <dbReference type="ARBA" id="ARBA00022723"/>
    </source>
</evidence>
<keyword evidence="5 9" id="KW-0479">Metal-binding</keyword>
<dbReference type="InterPro" id="IPR002401">
    <property type="entry name" value="Cyt_P450_E_grp-I"/>
</dbReference>